<protein>
    <recommendedName>
        <fullName evidence="4">Major facilitator superfamily (MFS) profile domain-containing protein</fullName>
    </recommendedName>
</protein>
<dbReference type="CDD" id="cd17352">
    <property type="entry name" value="MFS_MCT_SLC16"/>
    <property type="match status" value="1"/>
</dbReference>
<evidence type="ECO:0000313" key="5">
    <source>
        <dbReference type="EMBL" id="KAK9719766.1"/>
    </source>
</evidence>
<sequence length="448" mass="48004">MELTENQVTIPSPHSCASTRSAATLVVDDEPSKSMDKETGVVELDESYPEGGRGWLVVFGGLLVHFVVFGIQTTFGIFQEHYLNVVFPNSSPASVSLIGTVGAGILAILTVVTGSMADRFGYRVTITSGAFILAAGLVLASFCTEIWQLLLTQGIMYGIGGSMCYPPAISAPSQWFSKRRGLATGLTVSGSGIGGLILSPITQALINSLGHRWTLRILALYAIVFLTISSLLVKRRSFPKKQSSSEKYVHDYSFFKTVRFWIFFGTGLFTGFSYLVPFFYMPTYAVFVGLSSNQGAVLVACANAASAVGRISTGFISDKLGCMNVLGISLFTAGAMCFLWMFSTAFAPLIIFMLSYGFLGGAFPSLFPVVTALLFGTENLATIAGALYASTAIGDAVGGPIAGALYDVTAPHYNYRWSIAYVAIGMFLCSVTVATLKHNKYRTLWGLL</sequence>
<gene>
    <name evidence="5" type="ORF">K7432_004567</name>
</gene>
<feature type="transmembrane region" description="Helical" evidence="3">
    <location>
        <begin position="349"/>
        <end position="375"/>
    </location>
</feature>
<dbReference type="Pfam" id="PF07690">
    <property type="entry name" value="MFS_1"/>
    <property type="match status" value="1"/>
</dbReference>
<dbReference type="PANTHER" id="PTHR11360">
    <property type="entry name" value="MONOCARBOXYLATE TRANSPORTER"/>
    <property type="match status" value="1"/>
</dbReference>
<dbReference type="SUPFAM" id="SSF103473">
    <property type="entry name" value="MFS general substrate transporter"/>
    <property type="match status" value="1"/>
</dbReference>
<feature type="transmembrane region" description="Helical" evidence="3">
    <location>
        <begin position="320"/>
        <end position="343"/>
    </location>
</feature>
<dbReference type="Gene3D" id="1.20.1250.20">
    <property type="entry name" value="MFS general substrate transporter like domains"/>
    <property type="match status" value="1"/>
</dbReference>
<comment type="subcellular location">
    <subcellularLocation>
        <location evidence="1">Membrane</location>
        <topology evidence="1">Multi-pass membrane protein</topology>
    </subcellularLocation>
</comment>
<keyword evidence="6" id="KW-1185">Reference proteome</keyword>
<feature type="transmembrane region" description="Helical" evidence="3">
    <location>
        <begin position="93"/>
        <end position="113"/>
    </location>
</feature>
<dbReference type="InterPro" id="IPR050327">
    <property type="entry name" value="Proton-linked_MCT"/>
</dbReference>
<reference evidence="5 6" key="1">
    <citation type="submission" date="2023-04" db="EMBL/GenBank/DDBJ databases">
        <title>Genome of Basidiobolus ranarum AG-B5.</title>
        <authorList>
            <person name="Stajich J.E."/>
            <person name="Carter-House D."/>
            <person name="Gryganskyi A."/>
        </authorList>
    </citation>
    <scope>NUCLEOTIDE SEQUENCE [LARGE SCALE GENOMIC DNA]</scope>
    <source>
        <strain evidence="5 6">AG-B5</strain>
    </source>
</reference>
<comment type="similarity">
    <text evidence="2">Belongs to the major facilitator superfamily. Monocarboxylate porter (TC 2.A.1.13) family.</text>
</comment>
<evidence type="ECO:0000259" key="4">
    <source>
        <dbReference type="PROSITE" id="PS50850"/>
    </source>
</evidence>
<dbReference type="InterPro" id="IPR020846">
    <property type="entry name" value="MFS_dom"/>
</dbReference>
<feature type="transmembrane region" description="Helical" evidence="3">
    <location>
        <begin position="213"/>
        <end position="233"/>
    </location>
</feature>
<dbReference type="PANTHER" id="PTHR11360:SF284">
    <property type="entry name" value="EG:103B4.3 PROTEIN-RELATED"/>
    <property type="match status" value="1"/>
</dbReference>
<keyword evidence="3" id="KW-0472">Membrane</keyword>
<dbReference type="InterPro" id="IPR036259">
    <property type="entry name" value="MFS_trans_sf"/>
</dbReference>
<feature type="transmembrane region" description="Helical" evidence="3">
    <location>
        <begin position="260"/>
        <end position="280"/>
    </location>
</feature>
<keyword evidence="3" id="KW-1133">Transmembrane helix</keyword>
<feature type="transmembrane region" description="Helical" evidence="3">
    <location>
        <begin position="387"/>
        <end position="406"/>
    </location>
</feature>
<keyword evidence="3" id="KW-0812">Transmembrane</keyword>
<feature type="transmembrane region" description="Helical" evidence="3">
    <location>
        <begin position="181"/>
        <end position="201"/>
    </location>
</feature>
<evidence type="ECO:0000256" key="2">
    <source>
        <dbReference type="ARBA" id="ARBA00006727"/>
    </source>
</evidence>
<comment type="caution">
    <text evidence="5">The sequence shown here is derived from an EMBL/GenBank/DDBJ whole genome shotgun (WGS) entry which is preliminary data.</text>
</comment>
<dbReference type="EMBL" id="JASJQH010007035">
    <property type="protein sequence ID" value="KAK9719766.1"/>
    <property type="molecule type" value="Genomic_DNA"/>
</dbReference>
<feature type="transmembrane region" description="Helical" evidence="3">
    <location>
        <begin position="286"/>
        <end position="308"/>
    </location>
</feature>
<evidence type="ECO:0000256" key="1">
    <source>
        <dbReference type="ARBA" id="ARBA00004141"/>
    </source>
</evidence>
<feature type="transmembrane region" description="Helical" evidence="3">
    <location>
        <begin position="120"/>
        <end position="140"/>
    </location>
</feature>
<dbReference type="Proteomes" id="UP001479436">
    <property type="component" value="Unassembled WGS sequence"/>
</dbReference>
<feature type="transmembrane region" description="Helical" evidence="3">
    <location>
        <begin position="146"/>
        <end position="169"/>
    </location>
</feature>
<dbReference type="PROSITE" id="PS50850">
    <property type="entry name" value="MFS"/>
    <property type="match status" value="1"/>
</dbReference>
<proteinExistence type="inferred from homology"/>
<accession>A0ABR2W4I6</accession>
<evidence type="ECO:0000256" key="3">
    <source>
        <dbReference type="SAM" id="Phobius"/>
    </source>
</evidence>
<organism evidence="5 6">
    <name type="scientific">Basidiobolus ranarum</name>
    <dbReference type="NCBI Taxonomy" id="34480"/>
    <lineage>
        <taxon>Eukaryota</taxon>
        <taxon>Fungi</taxon>
        <taxon>Fungi incertae sedis</taxon>
        <taxon>Zoopagomycota</taxon>
        <taxon>Entomophthoromycotina</taxon>
        <taxon>Basidiobolomycetes</taxon>
        <taxon>Basidiobolales</taxon>
        <taxon>Basidiobolaceae</taxon>
        <taxon>Basidiobolus</taxon>
    </lineage>
</organism>
<name>A0ABR2W4I6_9FUNG</name>
<dbReference type="InterPro" id="IPR011701">
    <property type="entry name" value="MFS"/>
</dbReference>
<feature type="transmembrane region" description="Helical" evidence="3">
    <location>
        <begin position="55"/>
        <end position="78"/>
    </location>
</feature>
<feature type="domain" description="Major facilitator superfamily (MFS) profile" evidence="4">
    <location>
        <begin position="53"/>
        <end position="442"/>
    </location>
</feature>
<feature type="transmembrane region" description="Helical" evidence="3">
    <location>
        <begin position="418"/>
        <end position="436"/>
    </location>
</feature>
<evidence type="ECO:0000313" key="6">
    <source>
        <dbReference type="Proteomes" id="UP001479436"/>
    </source>
</evidence>